<comment type="caution">
    <text evidence="2">The sequence shown here is derived from an EMBL/GenBank/DDBJ whole genome shotgun (WGS) entry which is preliminary data.</text>
</comment>
<name>A0ABS9T799_9PSEU</name>
<keyword evidence="3" id="KW-1185">Reference proteome</keyword>
<geneLocation type="plasmid" evidence="2">
    <name>unnamed</name>
</geneLocation>
<feature type="region of interest" description="Disordered" evidence="1">
    <location>
        <begin position="39"/>
        <end position="59"/>
    </location>
</feature>
<dbReference type="RefSeq" id="WP_241034603.1">
    <property type="nucleotide sequence ID" value="NZ_BAAAJF010000034.1"/>
</dbReference>
<gene>
    <name evidence="2" type="ORF">MMF94_01815</name>
</gene>
<reference evidence="2 3" key="1">
    <citation type="submission" date="2022-03" db="EMBL/GenBank/DDBJ databases">
        <title>Pseudonocardia alaer sp. nov., a novel actinomycete isolated from reed forest soil.</title>
        <authorList>
            <person name="Wang L."/>
        </authorList>
    </citation>
    <scope>NUCLEOTIDE SEQUENCE [LARGE SCALE GENOMIC DNA]</scope>
    <source>
        <strain evidence="2 3">Y-16303</strain>
        <plasmid evidence="2">unnamed</plasmid>
    </source>
</reference>
<dbReference type="EMBL" id="JAKXMK010000002">
    <property type="protein sequence ID" value="MCH6164404.1"/>
    <property type="molecule type" value="Genomic_DNA"/>
</dbReference>
<evidence type="ECO:0000313" key="2">
    <source>
        <dbReference type="EMBL" id="MCH6164404.1"/>
    </source>
</evidence>
<sequence length="59" mass="6608">MSSDHEYTGDYGYDLLHEVRRMKVFVPAARTPLPVRGVRACGSDLDPDGDLGYDQAHEK</sequence>
<accession>A0ABS9T799</accession>
<evidence type="ECO:0000256" key="1">
    <source>
        <dbReference type="SAM" id="MobiDB-lite"/>
    </source>
</evidence>
<proteinExistence type="predicted"/>
<organism evidence="2 3">
    <name type="scientific">Pseudonocardia alaniniphila</name>
    <dbReference type="NCBI Taxonomy" id="75291"/>
    <lineage>
        <taxon>Bacteria</taxon>
        <taxon>Bacillati</taxon>
        <taxon>Actinomycetota</taxon>
        <taxon>Actinomycetes</taxon>
        <taxon>Pseudonocardiales</taxon>
        <taxon>Pseudonocardiaceae</taxon>
        <taxon>Pseudonocardia</taxon>
    </lineage>
</organism>
<dbReference type="Proteomes" id="UP001299970">
    <property type="component" value="Unassembled WGS sequence"/>
</dbReference>
<keyword evidence="2" id="KW-0614">Plasmid</keyword>
<evidence type="ECO:0000313" key="3">
    <source>
        <dbReference type="Proteomes" id="UP001299970"/>
    </source>
</evidence>
<protein>
    <submittedName>
        <fullName evidence="2">Uncharacterized protein</fullName>
    </submittedName>
</protein>